<dbReference type="EMBL" id="CP109535">
    <property type="protein sequence ID" value="WTY94869.1"/>
    <property type="molecule type" value="Genomic_DNA"/>
</dbReference>
<name>A0AAU3GPA5_9ACTN</name>
<sequence>MYRILFRPGRLAAYARELVTNAAYAQQIEAGARPIRTAAPWRSKEKPDN</sequence>
<gene>
    <name evidence="1" type="ORF">OG626_08145</name>
</gene>
<evidence type="ECO:0000313" key="1">
    <source>
        <dbReference type="EMBL" id="WTY94869.1"/>
    </source>
</evidence>
<reference evidence="1" key="1">
    <citation type="submission" date="2022-10" db="EMBL/GenBank/DDBJ databases">
        <title>The complete genomes of actinobacterial strains from the NBC collection.</title>
        <authorList>
            <person name="Joergensen T.S."/>
            <person name="Alvarez Arevalo M."/>
            <person name="Sterndorff E.B."/>
            <person name="Faurdal D."/>
            <person name="Vuksanovic O."/>
            <person name="Mourched A.-S."/>
            <person name="Charusanti P."/>
            <person name="Shaw S."/>
            <person name="Blin K."/>
            <person name="Weber T."/>
        </authorList>
    </citation>
    <scope>NUCLEOTIDE SEQUENCE</scope>
    <source>
        <strain evidence="1">NBC_01401</strain>
    </source>
</reference>
<accession>A0AAU3GPA5</accession>
<dbReference type="AlphaFoldDB" id="A0AAU3GPA5"/>
<protein>
    <submittedName>
        <fullName evidence="1">Uncharacterized protein</fullName>
    </submittedName>
</protein>
<proteinExistence type="predicted"/>
<organism evidence="1">
    <name type="scientific">Streptomyces sp. NBC_01401</name>
    <dbReference type="NCBI Taxonomy" id="2903854"/>
    <lineage>
        <taxon>Bacteria</taxon>
        <taxon>Bacillati</taxon>
        <taxon>Actinomycetota</taxon>
        <taxon>Actinomycetes</taxon>
        <taxon>Kitasatosporales</taxon>
        <taxon>Streptomycetaceae</taxon>
        <taxon>Streptomyces</taxon>
    </lineage>
</organism>